<proteinExistence type="predicted"/>
<dbReference type="AlphaFoldDB" id="A0A6J8AL02"/>
<dbReference type="Proteomes" id="UP000507470">
    <property type="component" value="Unassembled WGS sequence"/>
</dbReference>
<reference evidence="1 2" key="1">
    <citation type="submission" date="2020-06" db="EMBL/GenBank/DDBJ databases">
        <authorList>
            <person name="Li R."/>
            <person name="Bekaert M."/>
        </authorList>
    </citation>
    <scope>NUCLEOTIDE SEQUENCE [LARGE SCALE GENOMIC DNA]</scope>
    <source>
        <strain evidence="2">wild</strain>
    </source>
</reference>
<gene>
    <name evidence="1" type="ORF">MCOR_8909</name>
</gene>
<organism evidence="1 2">
    <name type="scientific">Mytilus coruscus</name>
    <name type="common">Sea mussel</name>
    <dbReference type="NCBI Taxonomy" id="42192"/>
    <lineage>
        <taxon>Eukaryota</taxon>
        <taxon>Metazoa</taxon>
        <taxon>Spiralia</taxon>
        <taxon>Lophotrochozoa</taxon>
        <taxon>Mollusca</taxon>
        <taxon>Bivalvia</taxon>
        <taxon>Autobranchia</taxon>
        <taxon>Pteriomorphia</taxon>
        <taxon>Mytilida</taxon>
        <taxon>Mytiloidea</taxon>
        <taxon>Mytilidae</taxon>
        <taxon>Mytilinae</taxon>
        <taxon>Mytilus</taxon>
    </lineage>
</organism>
<dbReference type="OrthoDB" id="1647768at2759"/>
<protein>
    <submittedName>
        <fullName evidence="1">Uncharacterized protein</fullName>
    </submittedName>
</protein>
<evidence type="ECO:0000313" key="2">
    <source>
        <dbReference type="Proteomes" id="UP000507470"/>
    </source>
</evidence>
<sequence length="161" mass="18227">MWANPAASEPVKAYLKAGQEEQTRAHIVPKQAKPIFINKVRSMAVYISRELKRSDLTLQEKFVLQRDQALLKLQFLAGDRASDVAIVLSQEVKKLDDSGFVFNHTFGKILRGGSNKCNTFVLKRCNDKIVCPFSGLESYTFMKNHGISLKSVYLFRIITES</sequence>
<keyword evidence="2" id="KW-1185">Reference proteome</keyword>
<dbReference type="EMBL" id="CACVKT020001624">
    <property type="protein sequence ID" value="CAC5369875.1"/>
    <property type="molecule type" value="Genomic_DNA"/>
</dbReference>
<name>A0A6J8AL02_MYTCO</name>
<accession>A0A6J8AL02</accession>
<evidence type="ECO:0000313" key="1">
    <source>
        <dbReference type="EMBL" id="CAC5369875.1"/>
    </source>
</evidence>